<evidence type="ECO:0000256" key="2">
    <source>
        <dbReference type="ARBA" id="ARBA00022741"/>
    </source>
</evidence>
<organism evidence="5 6">
    <name type="scientific">Ditylenchus dipsaci</name>
    <dbReference type="NCBI Taxonomy" id="166011"/>
    <lineage>
        <taxon>Eukaryota</taxon>
        <taxon>Metazoa</taxon>
        <taxon>Ecdysozoa</taxon>
        <taxon>Nematoda</taxon>
        <taxon>Chromadorea</taxon>
        <taxon>Rhabditida</taxon>
        <taxon>Tylenchina</taxon>
        <taxon>Tylenchomorpha</taxon>
        <taxon>Sphaerularioidea</taxon>
        <taxon>Anguinidae</taxon>
        <taxon>Anguininae</taxon>
        <taxon>Ditylenchus</taxon>
    </lineage>
</organism>
<sequence length="139" mass="15975">MFHRFVTKDIIIGNIPADILVWDDEIPKAARGPDHRKLYLSVHCCALTFDVTNAASFEALDKWRARCLRPESHTHPSTRVLPVFGVPYFEVSAKESTNIEEAFDIITRKALARSIQHGPSPSFPDLPRWRKTKEKEKFM</sequence>
<dbReference type="GO" id="GO:0005764">
    <property type="term" value="C:lysosome"/>
    <property type="evidence" value="ECO:0007669"/>
    <property type="project" value="TreeGrafter"/>
</dbReference>
<dbReference type="PANTHER" id="PTHR47981:SF6">
    <property type="entry name" value="SI:DKEY-13A21.4"/>
    <property type="match status" value="1"/>
</dbReference>
<dbReference type="AlphaFoldDB" id="A0A915ECN6"/>
<dbReference type="GO" id="GO:0005770">
    <property type="term" value="C:late endosome"/>
    <property type="evidence" value="ECO:0007669"/>
    <property type="project" value="TreeGrafter"/>
</dbReference>
<dbReference type="GO" id="GO:0090385">
    <property type="term" value="P:phagosome-lysosome fusion"/>
    <property type="evidence" value="ECO:0007669"/>
    <property type="project" value="TreeGrafter"/>
</dbReference>
<evidence type="ECO:0000313" key="6">
    <source>
        <dbReference type="WBParaSite" id="jg389"/>
    </source>
</evidence>
<proteinExistence type="inferred from homology"/>
<dbReference type="GO" id="GO:0005525">
    <property type="term" value="F:GTP binding"/>
    <property type="evidence" value="ECO:0007669"/>
    <property type="project" value="UniProtKB-KW"/>
</dbReference>
<feature type="region of interest" description="Disordered" evidence="4">
    <location>
        <begin position="116"/>
        <end position="139"/>
    </location>
</feature>
<name>A0A915ECN6_9BILA</name>
<evidence type="ECO:0000256" key="4">
    <source>
        <dbReference type="SAM" id="MobiDB-lite"/>
    </source>
</evidence>
<keyword evidence="2" id="KW-0547">Nucleotide-binding</keyword>
<dbReference type="SMART" id="SM00175">
    <property type="entry name" value="RAB"/>
    <property type="match status" value="1"/>
</dbReference>
<keyword evidence="5" id="KW-1185">Reference proteome</keyword>
<accession>A0A915ECN6</accession>
<dbReference type="InterPro" id="IPR027417">
    <property type="entry name" value="P-loop_NTPase"/>
</dbReference>
<dbReference type="Proteomes" id="UP000887574">
    <property type="component" value="Unplaced"/>
</dbReference>
<keyword evidence="3" id="KW-0342">GTP-binding</keyword>
<dbReference type="GO" id="GO:0008333">
    <property type="term" value="P:endosome to lysosome transport"/>
    <property type="evidence" value="ECO:0007669"/>
    <property type="project" value="TreeGrafter"/>
</dbReference>
<protein>
    <submittedName>
        <fullName evidence="6">Uncharacterized protein</fullName>
    </submittedName>
</protein>
<dbReference type="SUPFAM" id="SSF52540">
    <property type="entry name" value="P-loop containing nucleoside triphosphate hydrolases"/>
    <property type="match status" value="1"/>
</dbReference>
<evidence type="ECO:0000256" key="1">
    <source>
        <dbReference type="ARBA" id="ARBA00006270"/>
    </source>
</evidence>
<comment type="similarity">
    <text evidence="1">Belongs to the small GTPase superfamily. Rab family.</text>
</comment>
<dbReference type="GO" id="GO:0045335">
    <property type="term" value="C:phagocytic vesicle"/>
    <property type="evidence" value="ECO:0007669"/>
    <property type="project" value="TreeGrafter"/>
</dbReference>
<dbReference type="PANTHER" id="PTHR47981">
    <property type="entry name" value="RAB FAMILY"/>
    <property type="match status" value="1"/>
</dbReference>
<evidence type="ECO:0000313" key="5">
    <source>
        <dbReference type="Proteomes" id="UP000887574"/>
    </source>
</evidence>
<dbReference type="WBParaSite" id="jg389">
    <property type="protein sequence ID" value="jg389"/>
    <property type="gene ID" value="jg389"/>
</dbReference>
<evidence type="ECO:0000256" key="3">
    <source>
        <dbReference type="ARBA" id="ARBA00023134"/>
    </source>
</evidence>
<dbReference type="Gene3D" id="3.40.50.300">
    <property type="entry name" value="P-loop containing nucleotide triphosphate hydrolases"/>
    <property type="match status" value="2"/>
</dbReference>
<reference evidence="6" key="1">
    <citation type="submission" date="2022-11" db="UniProtKB">
        <authorList>
            <consortium name="WormBaseParasite"/>
        </authorList>
    </citation>
    <scope>IDENTIFICATION</scope>
</reference>